<evidence type="ECO:0000256" key="6">
    <source>
        <dbReference type="ARBA" id="ARBA00022989"/>
    </source>
</evidence>
<dbReference type="InterPro" id="IPR055348">
    <property type="entry name" value="DctQ"/>
</dbReference>
<proteinExistence type="inferred from homology"/>
<comment type="subcellular location">
    <subcellularLocation>
        <location evidence="1 9">Cell inner membrane</location>
        <topology evidence="1 9">Multi-pass membrane protein</topology>
    </subcellularLocation>
</comment>
<feature type="transmembrane region" description="Helical" evidence="9">
    <location>
        <begin position="45"/>
        <end position="61"/>
    </location>
</feature>
<evidence type="ECO:0000256" key="4">
    <source>
        <dbReference type="ARBA" id="ARBA00022519"/>
    </source>
</evidence>
<sequence>MKLLRRADEALSVLLGVALFAVLIWQVLTRYLLGDPSAYTEEAARYLYVGVVFFGAAAAVGDRSHIGMPFLVERLSPGPRLAVSLLTQALTLAFCVAIIFWGWRAAAREWDLPSMAMEIPTGLVLAIIPTAAAIMAVRTLACMAEDVRAFRRGEVLTASAARDF</sequence>
<comment type="similarity">
    <text evidence="8 9">Belongs to the TRAP transporter small permease family.</text>
</comment>
<accession>A0ABS1TZR0</accession>
<dbReference type="RefSeq" id="WP_202830094.1">
    <property type="nucleotide sequence ID" value="NZ_JAETWB010000001.1"/>
</dbReference>
<evidence type="ECO:0000256" key="5">
    <source>
        <dbReference type="ARBA" id="ARBA00022692"/>
    </source>
</evidence>
<gene>
    <name evidence="11" type="ORF">JMJ56_02925</name>
</gene>
<comment type="caution">
    <text evidence="11">The sequence shown here is derived from an EMBL/GenBank/DDBJ whole genome shotgun (WGS) entry which is preliminary data.</text>
</comment>
<name>A0ABS1TZR0_9PROT</name>
<comment type="function">
    <text evidence="9">Part of the tripartite ATP-independent periplasmic (TRAP) transport system.</text>
</comment>
<keyword evidence="5 9" id="KW-0812">Transmembrane</keyword>
<keyword evidence="4 9" id="KW-0997">Cell inner membrane</keyword>
<dbReference type="PANTHER" id="PTHR35011">
    <property type="entry name" value="2,3-DIKETO-L-GULONATE TRAP TRANSPORTER SMALL PERMEASE PROTEIN YIAM"/>
    <property type="match status" value="1"/>
</dbReference>
<dbReference type="InterPro" id="IPR007387">
    <property type="entry name" value="TRAP_DctQ"/>
</dbReference>
<dbReference type="PANTHER" id="PTHR35011:SF5">
    <property type="entry name" value="SIALIC ACID TRAP TRANSPORTER SMALL PERMEASE PROTEIN SIAQ"/>
    <property type="match status" value="1"/>
</dbReference>
<reference evidence="11 12" key="1">
    <citation type="submission" date="2021-01" db="EMBL/GenBank/DDBJ databases">
        <title>Belnapia mucosa sp. nov. and Belnapia arida sp. nov., isolated from the Tabernas Desert (Almeria, Spain).</title>
        <authorList>
            <person name="Molina-Menor E."/>
            <person name="Vidal-Verdu A."/>
            <person name="Calonge A."/>
            <person name="Satari L."/>
            <person name="Pereto J."/>
            <person name="Porcar M."/>
        </authorList>
    </citation>
    <scope>NUCLEOTIDE SEQUENCE [LARGE SCALE GENOMIC DNA]</scope>
    <source>
        <strain evidence="11 12">T18</strain>
    </source>
</reference>
<keyword evidence="3" id="KW-1003">Cell membrane</keyword>
<keyword evidence="7 9" id="KW-0472">Membrane</keyword>
<evidence type="ECO:0000256" key="1">
    <source>
        <dbReference type="ARBA" id="ARBA00004429"/>
    </source>
</evidence>
<feature type="transmembrane region" description="Helical" evidence="9">
    <location>
        <begin position="81"/>
        <end position="103"/>
    </location>
</feature>
<organism evidence="11 12">
    <name type="scientific">Belnapia arida</name>
    <dbReference type="NCBI Taxonomy" id="2804533"/>
    <lineage>
        <taxon>Bacteria</taxon>
        <taxon>Pseudomonadati</taxon>
        <taxon>Pseudomonadota</taxon>
        <taxon>Alphaproteobacteria</taxon>
        <taxon>Acetobacterales</taxon>
        <taxon>Roseomonadaceae</taxon>
        <taxon>Belnapia</taxon>
    </lineage>
</organism>
<evidence type="ECO:0000256" key="8">
    <source>
        <dbReference type="ARBA" id="ARBA00038436"/>
    </source>
</evidence>
<evidence type="ECO:0000256" key="7">
    <source>
        <dbReference type="ARBA" id="ARBA00023136"/>
    </source>
</evidence>
<evidence type="ECO:0000256" key="3">
    <source>
        <dbReference type="ARBA" id="ARBA00022475"/>
    </source>
</evidence>
<feature type="domain" description="Tripartite ATP-independent periplasmic transporters DctQ component" evidence="10">
    <location>
        <begin position="19"/>
        <end position="148"/>
    </location>
</feature>
<dbReference type="Pfam" id="PF04290">
    <property type="entry name" value="DctQ"/>
    <property type="match status" value="1"/>
</dbReference>
<evidence type="ECO:0000256" key="2">
    <source>
        <dbReference type="ARBA" id="ARBA00022448"/>
    </source>
</evidence>
<dbReference type="EMBL" id="JAETWB010000001">
    <property type="protein sequence ID" value="MBL6076942.1"/>
    <property type="molecule type" value="Genomic_DNA"/>
</dbReference>
<feature type="transmembrane region" description="Helical" evidence="9">
    <location>
        <begin position="12"/>
        <end position="33"/>
    </location>
</feature>
<evidence type="ECO:0000256" key="9">
    <source>
        <dbReference type="RuleBase" id="RU369079"/>
    </source>
</evidence>
<keyword evidence="2 9" id="KW-0813">Transport</keyword>
<protein>
    <recommendedName>
        <fullName evidence="9">TRAP transporter small permease protein</fullName>
    </recommendedName>
</protein>
<keyword evidence="12" id="KW-1185">Reference proteome</keyword>
<comment type="subunit">
    <text evidence="9">The complex comprises the extracytoplasmic solute receptor protein and the two transmembrane proteins.</text>
</comment>
<evidence type="ECO:0000313" key="11">
    <source>
        <dbReference type="EMBL" id="MBL6076942.1"/>
    </source>
</evidence>
<evidence type="ECO:0000259" key="10">
    <source>
        <dbReference type="Pfam" id="PF04290"/>
    </source>
</evidence>
<feature type="transmembrane region" description="Helical" evidence="9">
    <location>
        <begin position="123"/>
        <end position="141"/>
    </location>
</feature>
<dbReference type="Proteomes" id="UP000660885">
    <property type="component" value="Unassembled WGS sequence"/>
</dbReference>
<keyword evidence="6 9" id="KW-1133">Transmembrane helix</keyword>
<evidence type="ECO:0000313" key="12">
    <source>
        <dbReference type="Proteomes" id="UP000660885"/>
    </source>
</evidence>